<feature type="transmembrane region" description="Helical" evidence="2">
    <location>
        <begin position="77"/>
        <end position="97"/>
    </location>
</feature>
<evidence type="ECO:0000256" key="1">
    <source>
        <dbReference type="SAM" id="MobiDB-lite"/>
    </source>
</evidence>
<reference evidence="3 4" key="1">
    <citation type="submission" date="2021-08" db="EMBL/GenBank/DDBJ databases">
        <title>Draft Genome Sequence of Phanerochaete sordida strain YK-624.</title>
        <authorList>
            <person name="Mori T."/>
            <person name="Dohra H."/>
            <person name="Suzuki T."/>
            <person name="Kawagishi H."/>
            <person name="Hirai H."/>
        </authorList>
    </citation>
    <scope>NUCLEOTIDE SEQUENCE [LARGE SCALE GENOMIC DNA]</scope>
    <source>
        <strain evidence="3 4">YK-624</strain>
    </source>
</reference>
<accession>A0A9P3G3D2</accession>
<keyword evidence="2" id="KW-1133">Transmembrane helix</keyword>
<dbReference type="EMBL" id="BPQB01000006">
    <property type="protein sequence ID" value="GJE87481.1"/>
    <property type="molecule type" value="Genomic_DNA"/>
</dbReference>
<evidence type="ECO:0000256" key="2">
    <source>
        <dbReference type="SAM" id="Phobius"/>
    </source>
</evidence>
<dbReference type="OrthoDB" id="3259540at2759"/>
<keyword evidence="2" id="KW-0812">Transmembrane</keyword>
<dbReference type="Proteomes" id="UP000703269">
    <property type="component" value="Unassembled WGS sequence"/>
</dbReference>
<feature type="region of interest" description="Disordered" evidence="1">
    <location>
        <begin position="1"/>
        <end position="54"/>
    </location>
</feature>
<protein>
    <submittedName>
        <fullName evidence="3">Uncharacterized protein</fullName>
    </submittedName>
</protein>
<gene>
    <name evidence="3" type="ORF">PsYK624_035640</name>
</gene>
<keyword evidence="2" id="KW-0472">Membrane</keyword>
<evidence type="ECO:0000313" key="3">
    <source>
        <dbReference type="EMBL" id="GJE87481.1"/>
    </source>
</evidence>
<organism evidence="3 4">
    <name type="scientific">Phanerochaete sordida</name>
    <dbReference type="NCBI Taxonomy" id="48140"/>
    <lineage>
        <taxon>Eukaryota</taxon>
        <taxon>Fungi</taxon>
        <taxon>Dikarya</taxon>
        <taxon>Basidiomycota</taxon>
        <taxon>Agaricomycotina</taxon>
        <taxon>Agaricomycetes</taxon>
        <taxon>Polyporales</taxon>
        <taxon>Phanerochaetaceae</taxon>
        <taxon>Phanerochaete</taxon>
    </lineage>
</organism>
<keyword evidence="4" id="KW-1185">Reference proteome</keyword>
<proteinExistence type="predicted"/>
<dbReference type="AlphaFoldDB" id="A0A9P3G3D2"/>
<comment type="caution">
    <text evidence="3">The sequence shown here is derived from an EMBL/GenBank/DDBJ whole genome shotgun (WGS) entry which is preliminary data.</text>
</comment>
<name>A0A9P3G3D2_9APHY</name>
<evidence type="ECO:0000313" key="4">
    <source>
        <dbReference type="Proteomes" id="UP000703269"/>
    </source>
</evidence>
<sequence length="126" mass="13848">MSSSPKPASPPPAYTEVDPAQLAESSSATPQSPTGFSTRQGYGPTSITSPQQTILPYYDPRSPYAIAEAASRARWRFIGAFLWAVVILAFVSFLLGIEVDIQREPWRGNRIRIGFGKGNTDPWMDQ</sequence>
<feature type="compositionally biased region" description="Polar residues" evidence="1">
    <location>
        <begin position="23"/>
        <end position="54"/>
    </location>
</feature>